<dbReference type="EMBL" id="JXTB01001008">
    <property type="protein sequence ID" value="PON31530.1"/>
    <property type="molecule type" value="Genomic_DNA"/>
</dbReference>
<sequence>VSFPKLEKLHVGQMNVEKIWPKELLINSSMQQPPMCARLERRKGIGRQVLVTSDVMLGLYENFGISMSTQPLENFGRKTIQTRD</sequence>
<evidence type="ECO:0000313" key="2">
    <source>
        <dbReference type="Proteomes" id="UP000237105"/>
    </source>
</evidence>
<gene>
    <name evidence="1" type="ORF">PanWU01x14_369220</name>
</gene>
<reference evidence="2" key="1">
    <citation type="submission" date="2016-06" db="EMBL/GenBank/DDBJ databases">
        <title>Parallel loss of symbiosis genes in relatives of nitrogen-fixing non-legume Parasponia.</title>
        <authorList>
            <person name="Van Velzen R."/>
            <person name="Holmer R."/>
            <person name="Bu F."/>
            <person name="Rutten L."/>
            <person name="Van Zeijl A."/>
            <person name="Liu W."/>
            <person name="Santuari L."/>
            <person name="Cao Q."/>
            <person name="Sharma T."/>
            <person name="Shen D."/>
            <person name="Roswanjaya Y."/>
            <person name="Wardhani T."/>
            <person name="Kalhor M.S."/>
            <person name="Jansen J."/>
            <person name="Van den Hoogen J."/>
            <person name="Gungor B."/>
            <person name="Hartog M."/>
            <person name="Hontelez J."/>
            <person name="Verver J."/>
            <person name="Yang W.-C."/>
            <person name="Schijlen E."/>
            <person name="Repin R."/>
            <person name="Schilthuizen M."/>
            <person name="Schranz E."/>
            <person name="Heidstra R."/>
            <person name="Miyata K."/>
            <person name="Fedorova E."/>
            <person name="Kohlen W."/>
            <person name="Bisseling T."/>
            <person name="Smit S."/>
            <person name="Geurts R."/>
        </authorList>
    </citation>
    <scope>NUCLEOTIDE SEQUENCE [LARGE SCALE GENOMIC DNA]</scope>
    <source>
        <strain evidence="2">cv. WU1-14</strain>
    </source>
</reference>
<dbReference type="Proteomes" id="UP000237105">
    <property type="component" value="Unassembled WGS sequence"/>
</dbReference>
<evidence type="ECO:0000313" key="1">
    <source>
        <dbReference type="EMBL" id="PON31530.1"/>
    </source>
</evidence>
<dbReference type="AlphaFoldDB" id="A0A2P5A4R1"/>
<proteinExistence type="predicted"/>
<accession>A0A2P5A4R1</accession>
<name>A0A2P5A4R1_PARAD</name>
<comment type="caution">
    <text evidence="1">The sequence shown here is derived from an EMBL/GenBank/DDBJ whole genome shotgun (WGS) entry which is preliminary data.</text>
</comment>
<organism evidence="1 2">
    <name type="scientific">Parasponia andersonii</name>
    <name type="common">Sponia andersonii</name>
    <dbReference type="NCBI Taxonomy" id="3476"/>
    <lineage>
        <taxon>Eukaryota</taxon>
        <taxon>Viridiplantae</taxon>
        <taxon>Streptophyta</taxon>
        <taxon>Embryophyta</taxon>
        <taxon>Tracheophyta</taxon>
        <taxon>Spermatophyta</taxon>
        <taxon>Magnoliopsida</taxon>
        <taxon>eudicotyledons</taxon>
        <taxon>Gunneridae</taxon>
        <taxon>Pentapetalae</taxon>
        <taxon>rosids</taxon>
        <taxon>fabids</taxon>
        <taxon>Rosales</taxon>
        <taxon>Cannabaceae</taxon>
        <taxon>Parasponia</taxon>
    </lineage>
</organism>
<feature type="non-terminal residue" evidence="1">
    <location>
        <position position="1"/>
    </location>
</feature>
<keyword evidence="2" id="KW-1185">Reference proteome</keyword>
<protein>
    <submittedName>
        <fullName evidence="1">Uncharacterized protein</fullName>
    </submittedName>
</protein>